<dbReference type="InterPro" id="IPR002014">
    <property type="entry name" value="VHS_dom"/>
</dbReference>
<feature type="domain" description="VHS" evidence="2">
    <location>
        <begin position="15"/>
        <end position="139"/>
    </location>
</feature>
<comment type="caution">
    <text evidence="3">The sequence shown here is derived from an EMBL/GenBank/DDBJ whole genome shotgun (WGS) entry which is preliminary data.</text>
</comment>
<feature type="compositionally biased region" description="Polar residues" evidence="1">
    <location>
        <begin position="223"/>
        <end position="236"/>
    </location>
</feature>
<dbReference type="EMBL" id="CAJHUC010001883">
    <property type="protein sequence ID" value="CAD7702593.1"/>
    <property type="molecule type" value="Genomic_DNA"/>
</dbReference>
<feature type="compositionally biased region" description="Polar residues" evidence="1">
    <location>
        <begin position="641"/>
        <end position="655"/>
    </location>
</feature>
<dbReference type="GO" id="GO:0035091">
    <property type="term" value="F:phosphatidylinositol binding"/>
    <property type="evidence" value="ECO:0007669"/>
    <property type="project" value="InterPro"/>
</dbReference>
<feature type="compositionally biased region" description="Polar residues" evidence="1">
    <location>
        <begin position="176"/>
        <end position="194"/>
    </location>
</feature>
<dbReference type="GO" id="GO:0043130">
    <property type="term" value="F:ubiquitin binding"/>
    <property type="evidence" value="ECO:0007669"/>
    <property type="project" value="InterPro"/>
</dbReference>
<organism evidence="3 4">
    <name type="scientific">Ostreobium quekettii</name>
    <dbReference type="NCBI Taxonomy" id="121088"/>
    <lineage>
        <taxon>Eukaryota</taxon>
        <taxon>Viridiplantae</taxon>
        <taxon>Chlorophyta</taxon>
        <taxon>core chlorophytes</taxon>
        <taxon>Ulvophyceae</taxon>
        <taxon>TCBD clade</taxon>
        <taxon>Bryopsidales</taxon>
        <taxon>Ostreobineae</taxon>
        <taxon>Ostreobiaceae</taxon>
        <taxon>Ostreobium</taxon>
    </lineage>
</organism>
<feature type="compositionally biased region" description="Basic residues" evidence="1">
    <location>
        <begin position="839"/>
        <end position="853"/>
    </location>
</feature>
<dbReference type="PROSITE" id="PS50179">
    <property type="entry name" value="VHS"/>
    <property type="match status" value="1"/>
</dbReference>
<name>A0A8S1JAY3_9CHLO</name>
<feature type="region of interest" description="Disordered" evidence="1">
    <location>
        <begin position="641"/>
        <end position="664"/>
    </location>
</feature>
<feature type="region of interest" description="Disordered" evidence="1">
    <location>
        <begin position="416"/>
        <end position="440"/>
    </location>
</feature>
<dbReference type="OrthoDB" id="549877at2759"/>
<dbReference type="Proteomes" id="UP000708148">
    <property type="component" value="Unassembled WGS sequence"/>
</dbReference>
<feature type="compositionally biased region" description="Basic and acidic residues" evidence="1">
    <location>
        <begin position="753"/>
        <end position="763"/>
    </location>
</feature>
<dbReference type="InterPro" id="IPR008942">
    <property type="entry name" value="ENTH_VHS"/>
</dbReference>
<feature type="region of interest" description="Disordered" evidence="1">
    <location>
        <begin position="176"/>
        <end position="207"/>
    </location>
</feature>
<protein>
    <recommendedName>
        <fullName evidence="2">VHS domain-containing protein</fullName>
    </recommendedName>
</protein>
<sequence length="923" mass="102270">MSRPDGGREAMLLPALDKASGGVQWSSVARLVNMVQEANSISKHLRYSLKSRLTCGEEPIVLNTLTVLHTISLNGSLEVRRQLSNTKHLKLLEKVYASFCAELAAAAVCQMLVDWTFMFSHEELGQKSARLMKHLRSKGAPALRATRVATVRREEMMLGAPILRFVPGMDFAAPTSTASGDVRTGGSQNENGDSAPTRGSKLSKLKRLFSRAPSTPVRMRETMSLQTENPRNSRWGNKQKDKTPAWVEEMLARMPVDASDLMEVVGSIETLRESGGSESDISGMMAATEPLAKKVITWHNWAQELVASQMDSIAADMMTGTRQATSKHTNLTLDSSKLTKLLEADDEVQHVVEAWKQLERQVSGQSRSVHTAGPDTAAIVRRSVSVVAPTTIHRKSVEESPNSCTAVENFNRALHTADSATPRKRTPRTPRMLKLPNTPTGQDLCYDQRSGDYAGTCDETDHTPVSCCTDESGTPFGIDLEMRTMATAEESYSYEAIHGSSRLATVAVDPRHKPSSEWRPVEENFPQLLPEDTITFSRPAETYATARANIKEMEEDLRNFGMEPHSQSPRRADEDAYVNLPGHAGPSGIRGHKQNESAYRNQNNPFLRASPVEYSHAGQDCNVWADADVVKPVQRQTAAVVSPFQQPSSSASRSLPPQEAVPVDVRQRQSFQIEENSSMPPRDTSPEAEPSMAIHVERDSQEEPTRLQELSSSFVGICVEEAEQHDDRAATATSAGLSPIRGRRVTPTPADRAQGRDDKFNRKTERRVRTRLDRTRRGAGHRQNAAKFDVYKRQPFGDLAAEGRGSPLNDGEAENRPNRPRHRSPHPSPQRSAEQQVATKKKRIVRRAHKRTRSRDGGRHSVPLLGLENKLLLREGGAAPKIVRASLDALREQRGHRIPALRVRFTQAHLKEVLEKVADRGDI</sequence>
<keyword evidence="4" id="KW-1185">Reference proteome</keyword>
<evidence type="ECO:0000313" key="3">
    <source>
        <dbReference type="EMBL" id="CAD7702593.1"/>
    </source>
</evidence>
<feature type="region of interest" description="Disordered" evidence="1">
    <location>
        <begin position="221"/>
        <end position="241"/>
    </location>
</feature>
<dbReference type="AlphaFoldDB" id="A0A8S1JAY3"/>
<evidence type="ECO:0000259" key="2">
    <source>
        <dbReference type="PROSITE" id="PS50179"/>
    </source>
</evidence>
<accession>A0A8S1JAY3</accession>
<evidence type="ECO:0000313" key="4">
    <source>
        <dbReference type="Proteomes" id="UP000708148"/>
    </source>
</evidence>
<dbReference type="Gene3D" id="1.25.40.90">
    <property type="match status" value="1"/>
</dbReference>
<reference evidence="3" key="1">
    <citation type="submission" date="2020-12" db="EMBL/GenBank/DDBJ databases">
        <authorList>
            <person name="Iha C."/>
        </authorList>
    </citation>
    <scope>NUCLEOTIDE SEQUENCE</scope>
</reference>
<dbReference type="SUPFAM" id="SSF48464">
    <property type="entry name" value="ENTH/VHS domain"/>
    <property type="match status" value="1"/>
</dbReference>
<feature type="region of interest" description="Disordered" evidence="1">
    <location>
        <begin position="724"/>
        <end position="862"/>
    </location>
</feature>
<evidence type="ECO:0000256" key="1">
    <source>
        <dbReference type="SAM" id="MobiDB-lite"/>
    </source>
</evidence>
<proteinExistence type="predicted"/>
<gene>
    <name evidence="3" type="ORF">OSTQU699_LOCUS7950</name>
</gene>